<dbReference type="InterPro" id="IPR014917">
    <property type="entry name" value="DUF1800"/>
</dbReference>
<keyword evidence="2" id="KW-1185">Reference proteome</keyword>
<comment type="caution">
    <text evidence="1">The sequence shown here is derived from an EMBL/GenBank/DDBJ whole genome shotgun (WGS) entry which is preliminary data.</text>
</comment>
<dbReference type="EMBL" id="JADKPO010000005">
    <property type="protein sequence ID" value="MBF4767260.1"/>
    <property type="molecule type" value="Genomic_DNA"/>
</dbReference>
<accession>A0A930VNV5</accession>
<proteinExistence type="predicted"/>
<dbReference type="AlphaFoldDB" id="A0A930VNV5"/>
<gene>
    <name evidence="1" type="ORF">ISU10_05715</name>
</gene>
<organism evidence="1 2">
    <name type="scientific">Nocardioides agariphilus</name>
    <dbReference type="NCBI Taxonomy" id="433664"/>
    <lineage>
        <taxon>Bacteria</taxon>
        <taxon>Bacillati</taxon>
        <taxon>Actinomycetota</taxon>
        <taxon>Actinomycetes</taxon>
        <taxon>Propionibacteriales</taxon>
        <taxon>Nocardioidaceae</taxon>
        <taxon>Nocardioides</taxon>
    </lineage>
</organism>
<evidence type="ECO:0000313" key="2">
    <source>
        <dbReference type="Proteomes" id="UP000660668"/>
    </source>
</evidence>
<sequence>MAIGPPEATYRVSLRSACASDTGLAPAASRRVFAVQDSPRKHHGIELLDAPARLLVSRFSYGITPGLAEQVRAAGGAREWWEQQLIPTSVRDSFADELASWWPTLNASPRELWDLDRSGAMRAFGVSQDYQRYVLARRIFSHRQVLEVMTGLWEDLLDVPLDGGQQYLFRRAYGETLRANAFGSYEDILLAAITHPAMLVHRENLGRRLLEQLTVGIGVFGGADLEDAARVLAGWRVDLPQGERPATWAVSYDPEDHRAGPVRVLDFTDTEPGADGRATTRRLVGYLARHRATARRVVTRLVTRFVCDDAPPALVERLVHVYLANDTAVVPVLRAMIGSPEFLASKGAKVRDTTEDTVATWRVLGAQLRRPTSSTSAANELLWQADDVASIDVHHAMAGRWSPSATQGMVSRAPQTWLPPLPVRLDQLVDHLSQQLLHQHASIYLVRTCCQAVGYDMDQEITTTHPVATSGIPVLLGTILDSSDFLLR</sequence>
<evidence type="ECO:0000313" key="1">
    <source>
        <dbReference type="EMBL" id="MBF4767260.1"/>
    </source>
</evidence>
<reference evidence="1" key="1">
    <citation type="submission" date="2020-11" db="EMBL/GenBank/DDBJ databases">
        <title>Nocardioides cynanchi sp. nov., isolated from soil of rhizosphere of Cynanchum wilfordii.</title>
        <authorList>
            <person name="Lee J.-S."/>
            <person name="Suh M.K."/>
            <person name="Kim J.-S."/>
        </authorList>
    </citation>
    <scope>NUCLEOTIDE SEQUENCE</scope>
    <source>
        <strain evidence="1">KCTC 19276</strain>
    </source>
</reference>
<dbReference type="RefSeq" id="WP_194695406.1">
    <property type="nucleotide sequence ID" value="NZ_JADKPO010000005.1"/>
</dbReference>
<dbReference type="Proteomes" id="UP000660668">
    <property type="component" value="Unassembled WGS sequence"/>
</dbReference>
<name>A0A930VNV5_9ACTN</name>
<protein>
    <submittedName>
        <fullName evidence="1">DUF1800 family protein</fullName>
    </submittedName>
</protein>
<dbReference type="Pfam" id="PF08811">
    <property type="entry name" value="DUF1800"/>
    <property type="match status" value="1"/>
</dbReference>